<reference evidence="4" key="1">
    <citation type="submission" date="2021-01" db="EMBL/GenBank/DDBJ databases">
        <authorList>
            <person name="Corre E."/>
            <person name="Pelletier E."/>
            <person name="Niang G."/>
            <person name="Scheremetjew M."/>
            <person name="Finn R."/>
            <person name="Kale V."/>
            <person name="Holt S."/>
            <person name="Cochrane G."/>
            <person name="Meng A."/>
            <person name="Brown T."/>
            <person name="Cohen L."/>
        </authorList>
    </citation>
    <scope>NUCLEOTIDE SEQUENCE</scope>
    <source>
        <strain evidence="4">CCMP2078</strain>
    </source>
</reference>
<evidence type="ECO:0000313" key="4">
    <source>
        <dbReference type="EMBL" id="CAD8260175.1"/>
    </source>
</evidence>
<proteinExistence type="predicted"/>
<evidence type="ECO:0000259" key="2">
    <source>
        <dbReference type="Pfam" id="PF00849"/>
    </source>
</evidence>
<dbReference type="PANTHER" id="PTHR21600:SF52">
    <property type="entry name" value="PSEUDOURIDINE SYNTHASE RSUA_RLUA-LIKE DOMAIN-CONTAINING PROTEIN"/>
    <property type="match status" value="1"/>
</dbReference>
<dbReference type="CDD" id="cd02869">
    <property type="entry name" value="PseudoU_synth_RluA_like"/>
    <property type="match status" value="1"/>
</dbReference>
<feature type="region of interest" description="Disordered" evidence="1">
    <location>
        <begin position="1"/>
        <end position="43"/>
    </location>
</feature>
<evidence type="ECO:0000313" key="5">
    <source>
        <dbReference type="EMBL" id="CAD8260177.1"/>
    </source>
</evidence>
<evidence type="ECO:0000313" key="3">
    <source>
        <dbReference type="EMBL" id="CAD8260174.1"/>
    </source>
</evidence>
<dbReference type="EMBL" id="HBEA01012708">
    <property type="protein sequence ID" value="CAD8260174.1"/>
    <property type="molecule type" value="Transcribed_RNA"/>
</dbReference>
<dbReference type="PANTHER" id="PTHR21600">
    <property type="entry name" value="MITOCHONDRIAL RNA PSEUDOURIDINE SYNTHASE"/>
    <property type="match status" value="1"/>
</dbReference>
<dbReference type="Pfam" id="PF00849">
    <property type="entry name" value="PseudoU_synth_2"/>
    <property type="match status" value="1"/>
</dbReference>
<dbReference type="SUPFAM" id="SSF55120">
    <property type="entry name" value="Pseudouridine synthase"/>
    <property type="match status" value="1"/>
</dbReference>
<dbReference type="GO" id="GO:0003723">
    <property type="term" value="F:RNA binding"/>
    <property type="evidence" value="ECO:0007669"/>
    <property type="project" value="InterPro"/>
</dbReference>
<dbReference type="GO" id="GO:0009982">
    <property type="term" value="F:pseudouridine synthase activity"/>
    <property type="evidence" value="ECO:0007669"/>
    <property type="project" value="InterPro"/>
</dbReference>
<dbReference type="Gene3D" id="3.30.2350.10">
    <property type="entry name" value="Pseudouridine synthase"/>
    <property type="match status" value="1"/>
</dbReference>
<dbReference type="AlphaFoldDB" id="A0A6U0VH21"/>
<protein>
    <recommendedName>
        <fullName evidence="2">Pseudouridine synthase RsuA/RluA-like domain-containing protein</fullName>
    </recommendedName>
</protein>
<sequence>MPRAVHEKFGSAYTGDGLQQLPPEGSGRGRPKPSGYRRPERVLDPGFPLEPGDYVRVYPVPARYPEALGIDWDKRILRMDADFVVVDKPAGIPSHATKDNLRENTLEQLRLHFAGEAFSDALRLPHRLDIDTSGVLIAAKSGAACGRIAASLQAASGEKRYAARVQRDESREEPCSLHDGLRLEHFQLRQTHGPHRFVTSSDDADAKHCALVVEKVHRESSDEANVSVRLLTGRTHQIRGQLSAVGWPIVGDNLYGSSDYPPTGFVRSPGLCLRSLEVTFQLHEASHTIQVPDRDAFAFR</sequence>
<dbReference type="InterPro" id="IPR020103">
    <property type="entry name" value="PsdUridine_synth_cat_dom_sf"/>
</dbReference>
<dbReference type="GO" id="GO:0000455">
    <property type="term" value="P:enzyme-directed rRNA pseudouridine synthesis"/>
    <property type="evidence" value="ECO:0007669"/>
    <property type="project" value="TreeGrafter"/>
</dbReference>
<dbReference type="EMBL" id="HBEA01012712">
    <property type="protein sequence ID" value="CAD8260178.1"/>
    <property type="molecule type" value="Transcribed_RNA"/>
</dbReference>
<feature type="domain" description="Pseudouridine synthase RsuA/RluA-like" evidence="2">
    <location>
        <begin position="82"/>
        <end position="244"/>
    </location>
</feature>
<accession>A0A6U0VH21</accession>
<dbReference type="InterPro" id="IPR050188">
    <property type="entry name" value="RluA_PseudoU_synthase"/>
</dbReference>
<evidence type="ECO:0000256" key="1">
    <source>
        <dbReference type="SAM" id="MobiDB-lite"/>
    </source>
</evidence>
<dbReference type="EMBL" id="HBEA01012709">
    <property type="protein sequence ID" value="CAD8260175.1"/>
    <property type="molecule type" value="Transcribed_RNA"/>
</dbReference>
<name>A0A6U0VH21_9STRA</name>
<evidence type="ECO:0000313" key="6">
    <source>
        <dbReference type="EMBL" id="CAD8260178.1"/>
    </source>
</evidence>
<gene>
    <name evidence="3" type="ORF">PPYR1160_LOCUS9676</name>
    <name evidence="4" type="ORF">PPYR1160_LOCUS9677</name>
    <name evidence="5" type="ORF">PPYR1160_LOCUS9679</name>
    <name evidence="6" type="ORF">PPYR1160_LOCUS9680</name>
</gene>
<dbReference type="InterPro" id="IPR006145">
    <property type="entry name" value="PsdUridine_synth_RsuA/RluA"/>
</dbReference>
<dbReference type="EMBL" id="HBEA01012711">
    <property type="protein sequence ID" value="CAD8260177.1"/>
    <property type="molecule type" value="Transcribed_RNA"/>
</dbReference>
<organism evidence="4">
    <name type="scientific">Pinguiococcus pyrenoidosus</name>
    <dbReference type="NCBI Taxonomy" id="172671"/>
    <lineage>
        <taxon>Eukaryota</taxon>
        <taxon>Sar</taxon>
        <taxon>Stramenopiles</taxon>
        <taxon>Ochrophyta</taxon>
        <taxon>Pinguiophyceae</taxon>
        <taxon>Pinguiochrysidales</taxon>
        <taxon>Pinguiochrysidaceae</taxon>
        <taxon>Pinguiococcus</taxon>
    </lineage>
</organism>